<dbReference type="EMBL" id="SDMP01000009">
    <property type="protein sequence ID" value="RYR40400.1"/>
    <property type="molecule type" value="Genomic_DNA"/>
</dbReference>
<protein>
    <submittedName>
        <fullName evidence="2">Uncharacterized protein</fullName>
    </submittedName>
</protein>
<sequence length="234" mass="25688">MAPRLKKITALSTWMALLCEETLFLCSRLKASYHSRTHDDSDSSITGEAWMVIFTKGEWRVGSQAAKHELLLLSVAATSASSAAAAATVASHNLSLSSLASRDPSAAALVASTPIIAELSLPPVSLHLLPLTLLPSNLNPLSQFFSFSLKKSGRDGDDGTEEVTVLTLVEKSTLSMLQRASLVEKSRQKPPEKMRVLSDRCSSNANFWNSEWERGGTVWFELVRAMDERKRKQR</sequence>
<keyword evidence="1" id="KW-0732">Signal</keyword>
<gene>
    <name evidence="2" type="ORF">Ahy_A09g046155</name>
</gene>
<accession>A0A445BNZ3</accession>
<name>A0A445BNZ3_ARAHY</name>
<feature type="chain" id="PRO_5019148751" evidence="1">
    <location>
        <begin position="20"/>
        <end position="234"/>
    </location>
</feature>
<dbReference type="AlphaFoldDB" id="A0A445BNZ3"/>
<reference evidence="2 3" key="1">
    <citation type="submission" date="2019-01" db="EMBL/GenBank/DDBJ databases">
        <title>Sequencing of cultivated peanut Arachis hypogaea provides insights into genome evolution and oil improvement.</title>
        <authorList>
            <person name="Chen X."/>
        </authorList>
    </citation>
    <scope>NUCLEOTIDE SEQUENCE [LARGE SCALE GENOMIC DNA]</scope>
    <source>
        <strain evidence="3">cv. Fuhuasheng</strain>
        <tissue evidence="2">Leaves</tissue>
    </source>
</reference>
<feature type="signal peptide" evidence="1">
    <location>
        <begin position="1"/>
        <end position="19"/>
    </location>
</feature>
<evidence type="ECO:0000256" key="1">
    <source>
        <dbReference type="SAM" id="SignalP"/>
    </source>
</evidence>
<keyword evidence="3" id="KW-1185">Reference proteome</keyword>
<organism evidence="2 3">
    <name type="scientific">Arachis hypogaea</name>
    <name type="common">Peanut</name>
    <dbReference type="NCBI Taxonomy" id="3818"/>
    <lineage>
        <taxon>Eukaryota</taxon>
        <taxon>Viridiplantae</taxon>
        <taxon>Streptophyta</taxon>
        <taxon>Embryophyta</taxon>
        <taxon>Tracheophyta</taxon>
        <taxon>Spermatophyta</taxon>
        <taxon>Magnoliopsida</taxon>
        <taxon>eudicotyledons</taxon>
        <taxon>Gunneridae</taxon>
        <taxon>Pentapetalae</taxon>
        <taxon>rosids</taxon>
        <taxon>fabids</taxon>
        <taxon>Fabales</taxon>
        <taxon>Fabaceae</taxon>
        <taxon>Papilionoideae</taxon>
        <taxon>50 kb inversion clade</taxon>
        <taxon>dalbergioids sensu lato</taxon>
        <taxon>Dalbergieae</taxon>
        <taxon>Pterocarpus clade</taxon>
        <taxon>Arachis</taxon>
    </lineage>
</organism>
<evidence type="ECO:0000313" key="3">
    <source>
        <dbReference type="Proteomes" id="UP000289738"/>
    </source>
</evidence>
<evidence type="ECO:0000313" key="2">
    <source>
        <dbReference type="EMBL" id="RYR40400.1"/>
    </source>
</evidence>
<proteinExistence type="predicted"/>
<dbReference type="Proteomes" id="UP000289738">
    <property type="component" value="Chromosome A09"/>
</dbReference>
<comment type="caution">
    <text evidence="2">The sequence shown here is derived from an EMBL/GenBank/DDBJ whole genome shotgun (WGS) entry which is preliminary data.</text>
</comment>